<keyword evidence="4" id="KW-1185">Reference proteome</keyword>
<reference evidence="3 4" key="1">
    <citation type="submission" date="2017-06" db="EMBL/GenBank/DDBJ databases">
        <authorList>
            <person name="Kim H.J."/>
            <person name="Triplett B.A."/>
        </authorList>
    </citation>
    <scope>NUCLEOTIDE SEQUENCE [LARGE SCALE GENOMIC DNA]</scope>
    <source>
        <strain evidence="3 4">DSM 44272</strain>
    </source>
</reference>
<dbReference type="EMBL" id="FZNO01000011">
    <property type="protein sequence ID" value="SNR53484.1"/>
    <property type="molecule type" value="Genomic_DNA"/>
</dbReference>
<protein>
    <submittedName>
        <fullName evidence="3">Probable F420-dependent oxidoreductase, Rv3093c family</fullName>
    </submittedName>
</protein>
<dbReference type="InterPro" id="IPR036661">
    <property type="entry name" value="Luciferase-like_sf"/>
</dbReference>
<dbReference type="InterPro" id="IPR011251">
    <property type="entry name" value="Luciferase-like_dom"/>
</dbReference>
<dbReference type="OrthoDB" id="675245at2"/>
<dbReference type="RefSeq" id="WP_089336761.1">
    <property type="nucleotide sequence ID" value="NZ_FZNO01000011.1"/>
</dbReference>
<dbReference type="GO" id="GO:0016705">
    <property type="term" value="F:oxidoreductase activity, acting on paired donors, with incorporation or reduction of molecular oxygen"/>
    <property type="evidence" value="ECO:0007669"/>
    <property type="project" value="InterPro"/>
</dbReference>
<organism evidence="3 4">
    <name type="scientific">Blastococcus mobilis</name>
    <dbReference type="NCBI Taxonomy" id="1938746"/>
    <lineage>
        <taxon>Bacteria</taxon>
        <taxon>Bacillati</taxon>
        <taxon>Actinomycetota</taxon>
        <taxon>Actinomycetes</taxon>
        <taxon>Geodermatophilales</taxon>
        <taxon>Geodermatophilaceae</taxon>
        <taxon>Blastococcus</taxon>
    </lineage>
</organism>
<name>A0A238X553_9ACTN</name>
<sequence>MLQSPARAGITLGVQNGLRVEHLPEVARQAEALGYTELWSEEAGGGDAVTGLAAAAVTTRSVGLGTGIIPVFGRAPAVVAMEAASLQLLSGGRFRLGLGASTPTIATSWRGEAYERPLERLVEYVDVVRRLLAGEKVTHHGQVHLDGYRLQLPAPLPPVPPVYLAALGERALTLAGRHADGVILGNMTPRGVAQSVETVRNAAADSGRTPEAVDIIGRVTVLVEEDLDLARATVGRIAGFYLSTDVYRRSLTRQGFGAEVDRFAATWDGGERAAAVEQLSDEILNAFAVFGDEQTVTRGIARFREAGLQAPILYPIVQGATPADGDGAVERLVAVASRLRAS</sequence>
<feature type="domain" description="Luciferase-like" evidence="2">
    <location>
        <begin position="18"/>
        <end position="309"/>
    </location>
</feature>
<keyword evidence="1" id="KW-0560">Oxidoreductase</keyword>
<dbReference type="Gene3D" id="3.20.20.30">
    <property type="entry name" value="Luciferase-like domain"/>
    <property type="match status" value="1"/>
</dbReference>
<dbReference type="SUPFAM" id="SSF51679">
    <property type="entry name" value="Bacterial luciferase-like"/>
    <property type="match status" value="1"/>
</dbReference>
<dbReference type="Proteomes" id="UP000198403">
    <property type="component" value="Unassembled WGS sequence"/>
</dbReference>
<evidence type="ECO:0000313" key="4">
    <source>
        <dbReference type="Proteomes" id="UP000198403"/>
    </source>
</evidence>
<evidence type="ECO:0000313" key="3">
    <source>
        <dbReference type="EMBL" id="SNR53484.1"/>
    </source>
</evidence>
<dbReference type="PANTHER" id="PTHR43244">
    <property type="match status" value="1"/>
</dbReference>
<proteinExistence type="predicted"/>
<dbReference type="Pfam" id="PF00296">
    <property type="entry name" value="Bac_luciferase"/>
    <property type="match status" value="1"/>
</dbReference>
<accession>A0A238X553</accession>
<dbReference type="PANTHER" id="PTHR43244:SF1">
    <property type="entry name" value="5,10-METHYLENETETRAHYDROMETHANOPTERIN REDUCTASE"/>
    <property type="match status" value="1"/>
</dbReference>
<gene>
    <name evidence="3" type="ORF">SAMN06272737_111104</name>
</gene>
<evidence type="ECO:0000259" key="2">
    <source>
        <dbReference type="Pfam" id="PF00296"/>
    </source>
</evidence>
<dbReference type="InterPro" id="IPR050564">
    <property type="entry name" value="F420-G6PD/mer"/>
</dbReference>
<evidence type="ECO:0000256" key="1">
    <source>
        <dbReference type="ARBA" id="ARBA00023002"/>
    </source>
</evidence>
<dbReference type="AlphaFoldDB" id="A0A238X553"/>